<reference evidence="1 2" key="1">
    <citation type="journal article" date="2021" name="BMC Biol.">
        <title>Horizontally acquired antibacterial genes associated with adaptive radiation of ladybird beetles.</title>
        <authorList>
            <person name="Li H.S."/>
            <person name="Tang X.F."/>
            <person name="Huang Y.H."/>
            <person name="Xu Z.Y."/>
            <person name="Chen M.L."/>
            <person name="Du X.Y."/>
            <person name="Qiu B.Y."/>
            <person name="Chen P.T."/>
            <person name="Zhang W."/>
            <person name="Slipinski A."/>
            <person name="Escalona H.E."/>
            <person name="Waterhouse R.M."/>
            <person name="Zwick A."/>
            <person name="Pang H."/>
        </authorList>
    </citation>
    <scope>NUCLEOTIDE SEQUENCE [LARGE SCALE GENOMIC DNA]</scope>
    <source>
        <strain evidence="1">SYSU2018</strain>
    </source>
</reference>
<name>A0ABD2N4N7_9CUCU</name>
<keyword evidence="2" id="KW-1185">Reference proteome</keyword>
<dbReference type="Proteomes" id="UP001516400">
    <property type="component" value="Unassembled WGS sequence"/>
</dbReference>
<organism evidence="1 2">
    <name type="scientific">Cryptolaemus montrouzieri</name>
    <dbReference type="NCBI Taxonomy" id="559131"/>
    <lineage>
        <taxon>Eukaryota</taxon>
        <taxon>Metazoa</taxon>
        <taxon>Ecdysozoa</taxon>
        <taxon>Arthropoda</taxon>
        <taxon>Hexapoda</taxon>
        <taxon>Insecta</taxon>
        <taxon>Pterygota</taxon>
        <taxon>Neoptera</taxon>
        <taxon>Endopterygota</taxon>
        <taxon>Coleoptera</taxon>
        <taxon>Polyphaga</taxon>
        <taxon>Cucujiformia</taxon>
        <taxon>Coccinelloidea</taxon>
        <taxon>Coccinellidae</taxon>
        <taxon>Scymninae</taxon>
        <taxon>Scymnini</taxon>
        <taxon>Cryptolaemus</taxon>
    </lineage>
</organism>
<proteinExistence type="predicted"/>
<dbReference type="AlphaFoldDB" id="A0ABD2N4N7"/>
<evidence type="ECO:0000313" key="1">
    <source>
        <dbReference type="EMBL" id="KAL3273350.1"/>
    </source>
</evidence>
<evidence type="ECO:0000313" key="2">
    <source>
        <dbReference type="Proteomes" id="UP001516400"/>
    </source>
</evidence>
<sequence length="125" mass="13945">MSNTTTSANWFLLDSPSTLVAPEEQYTSNDVSPDQISSSIQNLISRLRDGEFKTYGLKAKVSSSTMNLIKDQVCDKLNGINRINIPDIMITVGMPLKDIVSKIKLSRKIDYEDKADNDNEESTNI</sequence>
<accession>A0ABD2N4N7</accession>
<comment type="caution">
    <text evidence="1">The sequence shown here is derived from an EMBL/GenBank/DDBJ whole genome shotgun (WGS) entry which is preliminary data.</text>
</comment>
<gene>
    <name evidence="1" type="ORF">HHI36_014798</name>
</gene>
<dbReference type="EMBL" id="JABFTP020000062">
    <property type="protein sequence ID" value="KAL3273350.1"/>
    <property type="molecule type" value="Genomic_DNA"/>
</dbReference>
<protein>
    <submittedName>
        <fullName evidence="1">Uncharacterized protein</fullName>
    </submittedName>
</protein>